<feature type="domain" description="THAP-type" evidence="7">
    <location>
        <begin position="33"/>
        <end position="125"/>
    </location>
</feature>
<dbReference type="AlphaFoldDB" id="A0AAV8ZCI3"/>
<keyword evidence="1" id="KW-0479">Metal-binding</keyword>
<sequence>MDSDDRKKTVQEILVSVPDYMQKVQCDTNIRTSPFKCAVSSCQNVFLCFEERAKYPYKFHNFPHNYELCNIWKEKCGLPENADISKLKVCSDHFLLDDYIRNYKEEFLNPNFKRKLQLKAIPQRNLSVNNVNGGNAHNDDILCFSEVKEAVDENEMLRQKYDSLIDLLLGKKKKVFWTDDDLAKAFTLRHIGSSNMLSCAVFGCTNESTTSDSSIQYYTFPKNIISQQWIQACGWQSAPIDLNTAHICSVHFDENAYDTELKIVNFTACYTKTLRYDAVPTLLLPQTQIIIKEKPLELEDIKSVVVYINSTNENDGITTICLSDEALTNQFFQAQPSTSEIKAETHTNLKSEISEETEKYSHIKTYPELYVFQANNKSLKKKTETLEKEVSDLEQILNTKQNDLTNLETRYKNIVTKIKDKNFTLHEQKILLSKVFSESQIKILFGKQKLYWTNDDFAVGYTIRHLSNKRCYTYLTKKLNFPLPGLSSIKRWVTKNITRKLKRVKKEDE</sequence>
<evidence type="ECO:0000256" key="4">
    <source>
        <dbReference type="ARBA" id="ARBA00023125"/>
    </source>
</evidence>
<dbReference type="InterPro" id="IPR006612">
    <property type="entry name" value="THAP_Znf"/>
</dbReference>
<evidence type="ECO:0000313" key="8">
    <source>
        <dbReference type="EMBL" id="KAJ8962037.1"/>
    </source>
</evidence>
<dbReference type="GO" id="GO:0043565">
    <property type="term" value="F:sequence-specific DNA binding"/>
    <property type="evidence" value="ECO:0007669"/>
    <property type="project" value="InterPro"/>
</dbReference>
<keyword evidence="2 5" id="KW-0863">Zinc-finger</keyword>
<dbReference type="PROSITE" id="PS50950">
    <property type="entry name" value="ZF_THAP"/>
    <property type="match status" value="2"/>
</dbReference>
<evidence type="ECO:0000256" key="1">
    <source>
        <dbReference type="ARBA" id="ARBA00022723"/>
    </source>
</evidence>
<dbReference type="Proteomes" id="UP001162156">
    <property type="component" value="Unassembled WGS sequence"/>
</dbReference>
<dbReference type="SMART" id="SM00980">
    <property type="entry name" value="THAP"/>
    <property type="match status" value="2"/>
</dbReference>
<dbReference type="InterPro" id="IPR026516">
    <property type="entry name" value="THAP1/10"/>
</dbReference>
<gene>
    <name evidence="8" type="ORF">NQ314_005819</name>
</gene>
<feature type="domain" description="THAP-type" evidence="7">
    <location>
        <begin position="196"/>
        <end position="283"/>
    </location>
</feature>
<evidence type="ECO:0000313" key="9">
    <source>
        <dbReference type="Proteomes" id="UP001162156"/>
    </source>
</evidence>
<name>A0AAV8ZCI3_9CUCU</name>
<accession>A0AAV8ZCI3</accession>
<evidence type="ECO:0000256" key="2">
    <source>
        <dbReference type="ARBA" id="ARBA00022771"/>
    </source>
</evidence>
<proteinExistence type="predicted"/>
<evidence type="ECO:0000256" key="5">
    <source>
        <dbReference type="PROSITE-ProRule" id="PRU00309"/>
    </source>
</evidence>
<dbReference type="Pfam" id="PF05485">
    <property type="entry name" value="THAP"/>
    <property type="match status" value="2"/>
</dbReference>
<keyword evidence="3" id="KW-0862">Zinc</keyword>
<dbReference type="SUPFAM" id="SSF57716">
    <property type="entry name" value="Glucocorticoid receptor-like (DNA-binding domain)"/>
    <property type="match status" value="2"/>
</dbReference>
<evidence type="ECO:0000256" key="6">
    <source>
        <dbReference type="SAM" id="Coils"/>
    </source>
</evidence>
<organism evidence="8 9">
    <name type="scientific">Rhamnusium bicolor</name>
    <dbReference type="NCBI Taxonomy" id="1586634"/>
    <lineage>
        <taxon>Eukaryota</taxon>
        <taxon>Metazoa</taxon>
        <taxon>Ecdysozoa</taxon>
        <taxon>Arthropoda</taxon>
        <taxon>Hexapoda</taxon>
        <taxon>Insecta</taxon>
        <taxon>Pterygota</taxon>
        <taxon>Neoptera</taxon>
        <taxon>Endopterygota</taxon>
        <taxon>Coleoptera</taxon>
        <taxon>Polyphaga</taxon>
        <taxon>Cucujiformia</taxon>
        <taxon>Chrysomeloidea</taxon>
        <taxon>Cerambycidae</taxon>
        <taxon>Lepturinae</taxon>
        <taxon>Rhagiini</taxon>
        <taxon>Rhamnusium</taxon>
    </lineage>
</organism>
<evidence type="ECO:0000259" key="7">
    <source>
        <dbReference type="PROSITE" id="PS50950"/>
    </source>
</evidence>
<dbReference type="GO" id="GO:0008270">
    <property type="term" value="F:zinc ion binding"/>
    <property type="evidence" value="ECO:0007669"/>
    <property type="project" value="UniProtKB-KW"/>
</dbReference>
<dbReference type="PANTHER" id="PTHR46600:SF11">
    <property type="entry name" value="THAP DOMAIN-CONTAINING PROTEIN 10"/>
    <property type="match status" value="1"/>
</dbReference>
<keyword evidence="9" id="KW-1185">Reference proteome</keyword>
<keyword evidence="4 5" id="KW-0238">DNA-binding</keyword>
<reference evidence="8" key="1">
    <citation type="journal article" date="2023" name="Insect Mol. Biol.">
        <title>Genome sequencing provides insights into the evolution of gene families encoding plant cell wall-degrading enzymes in longhorned beetles.</title>
        <authorList>
            <person name="Shin N.R."/>
            <person name="Okamura Y."/>
            <person name="Kirsch R."/>
            <person name="Pauchet Y."/>
        </authorList>
    </citation>
    <scope>NUCLEOTIDE SEQUENCE</scope>
    <source>
        <strain evidence="8">RBIC_L_NR</strain>
    </source>
</reference>
<protein>
    <recommendedName>
        <fullName evidence="7">THAP-type domain-containing protein</fullName>
    </recommendedName>
</protein>
<comment type="caution">
    <text evidence="8">The sequence shown here is derived from an EMBL/GenBank/DDBJ whole genome shotgun (WGS) entry which is preliminary data.</text>
</comment>
<dbReference type="EMBL" id="JANEYF010001596">
    <property type="protein sequence ID" value="KAJ8962037.1"/>
    <property type="molecule type" value="Genomic_DNA"/>
</dbReference>
<keyword evidence="6" id="KW-0175">Coiled coil</keyword>
<dbReference type="PANTHER" id="PTHR46600">
    <property type="entry name" value="THAP DOMAIN-CONTAINING"/>
    <property type="match status" value="1"/>
</dbReference>
<evidence type="ECO:0000256" key="3">
    <source>
        <dbReference type="ARBA" id="ARBA00022833"/>
    </source>
</evidence>
<feature type="coiled-coil region" evidence="6">
    <location>
        <begin position="376"/>
        <end position="417"/>
    </location>
</feature>
<dbReference type="SMART" id="SM00692">
    <property type="entry name" value="DM3"/>
    <property type="match status" value="2"/>
</dbReference>